<dbReference type="Pfam" id="PF20143">
    <property type="entry name" value="NAD_kinase_C"/>
    <property type="match status" value="1"/>
</dbReference>
<keyword evidence="1 6" id="KW-0808">Transferase</keyword>
<comment type="similarity">
    <text evidence="6">Belongs to the NAD kinase family.</text>
</comment>
<dbReference type="AlphaFoldDB" id="A0A8J3AFU0"/>
<dbReference type="GO" id="GO:0005524">
    <property type="term" value="F:ATP binding"/>
    <property type="evidence" value="ECO:0007669"/>
    <property type="project" value="UniProtKB-KW"/>
</dbReference>
<evidence type="ECO:0000256" key="1">
    <source>
        <dbReference type="ARBA" id="ARBA00022679"/>
    </source>
</evidence>
<dbReference type="Gene3D" id="3.40.50.10330">
    <property type="entry name" value="Probable inorganic polyphosphate/atp-NAD kinase, domain 1"/>
    <property type="match status" value="1"/>
</dbReference>
<dbReference type="GO" id="GO:0019674">
    <property type="term" value="P:NAD+ metabolic process"/>
    <property type="evidence" value="ECO:0007669"/>
    <property type="project" value="InterPro"/>
</dbReference>
<evidence type="ECO:0000256" key="3">
    <source>
        <dbReference type="ARBA" id="ARBA00022857"/>
    </source>
</evidence>
<dbReference type="InterPro" id="IPR017437">
    <property type="entry name" value="ATP-NAD_kinase_PpnK-typ_C"/>
</dbReference>
<dbReference type="Proteomes" id="UP000619536">
    <property type="component" value="Unassembled WGS sequence"/>
</dbReference>
<comment type="function">
    <text evidence="6">Involved in the regulation of the intracellular balance of NAD and NADP, and is a key enzyme in the biosynthesis of NADP. Catalyzes specifically the phosphorylation on 2'-hydroxyl of the adenosine moiety of NAD to yield NADP.</text>
</comment>
<protein>
    <recommendedName>
        <fullName evidence="6">NAD kinase</fullName>
        <ecNumber evidence="6">2.7.1.23</ecNumber>
    </recommendedName>
    <alternativeName>
        <fullName evidence="6">ATP-dependent NAD kinase</fullName>
    </alternativeName>
</protein>
<keyword evidence="2 6" id="KW-0418">Kinase</keyword>
<evidence type="ECO:0000256" key="2">
    <source>
        <dbReference type="ARBA" id="ARBA00022777"/>
    </source>
</evidence>
<dbReference type="RefSeq" id="WP_188354593.1">
    <property type="nucleotide sequence ID" value="NZ_BMDH01000001.1"/>
</dbReference>
<dbReference type="PANTHER" id="PTHR20275:SF0">
    <property type="entry name" value="NAD KINASE"/>
    <property type="match status" value="1"/>
</dbReference>
<evidence type="ECO:0000256" key="5">
    <source>
        <dbReference type="ARBA" id="ARBA00047925"/>
    </source>
</evidence>
<sequence>MPSRRKVVLVASRKTVGKLNVNDVIGQLVGHGFEVNVEEYFNPPLFGSNSHARVKSDTEIVVVLGGDGTMLRAAELVHGTDVPIVGINMGHVGFLAEFERFQIQDALAKIASRDYSIDERVVAQVAVTIPHQSTPIMDWALNDVTIENAERGRMLEIAIAVDDVDVSSFGCDGVIISTPTGSTAYAFSAGGPVIWPEVGALQLVPLAAHALFARPLIIGAQSTFSIHIPHSDQSTQAATQAWICADGRRQQVLPQGSTIDVHQSSQTVKLARLIGIPFSSRLVSKFDLPVRGWRQGSAQHTLNDGEKK</sequence>
<dbReference type="GO" id="GO:0051287">
    <property type="term" value="F:NAD binding"/>
    <property type="evidence" value="ECO:0007669"/>
    <property type="project" value="UniProtKB-ARBA"/>
</dbReference>
<gene>
    <name evidence="6 7" type="primary">nadK</name>
    <name evidence="7" type="ORF">GCM10007377_04370</name>
</gene>
<dbReference type="InterPro" id="IPR017438">
    <property type="entry name" value="ATP-NAD_kinase_N"/>
</dbReference>
<feature type="binding site" evidence="6">
    <location>
        <begin position="67"/>
        <end position="68"/>
    </location>
    <ligand>
        <name>NAD(+)</name>
        <dbReference type="ChEBI" id="CHEBI:57540"/>
    </ligand>
</feature>
<dbReference type="EMBL" id="BMDH01000001">
    <property type="protein sequence ID" value="GGI13120.1"/>
    <property type="molecule type" value="Genomic_DNA"/>
</dbReference>
<dbReference type="HAMAP" id="MF_00361">
    <property type="entry name" value="NAD_kinase"/>
    <property type="match status" value="1"/>
</dbReference>
<feature type="active site" description="Proton acceptor" evidence="6">
    <location>
        <position position="67"/>
    </location>
</feature>
<evidence type="ECO:0000256" key="6">
    <source>
        <dbReference type="HAMAP-Rule" id="MF_00361"/>
    </source>
</evidence>
<evidence type="ECO:0000313" key="7">
    <source>
        <dbReference type="EMBL" id="GGI13120.1"/>
    </source>
</evidence>
<dbReference type="NCBIfam" id="NF002892">
    <property type="entry name" value="PRK03372.1"/>
    <property type="match status" value="1"/>
</dbReference>
<comment type="catalytic activity">
    <reaction evidence="5 6">
        <text>NAD(+) + ATP = ADP + NADP(+) + H(+)</text>
        <dbReference type="Rhea" id="RHEA:18629"/>
        <dbReference type="ChEBI" id="CHEBI:15378"/>
        <dbReference type="ChEBI" id="CHEBI:30616"/>
        <dbReference type="ChEBI" id="CHEBI:57540"/>
        <dbReference type="ChEBI" id="CHEBI:58349"/>
        <dbReference type="ChEBI" id="CHEBI:456216"/>
        <dbReference type="EC" id="2.7.1.23"/>
    </reaction>
</comment>
<evidence type="ECO:0000313" key="8">
    <source>
        <dbReference type="Proteomes" id="UP000619536"/>
    </source>
</evidence>
<evidence type="ECO:0000256" key="4">
    <source>
        <dbReference type="ARBA" id="ARBA00023027"/>
    </source>
</evidence>
<feature type="binding site" evidence="6">
    <location>
        <begin position="183"/>
        <end position="188"/>
    </location>
    <ligand>
        <name>NAD(+)</name>
        <dbReference type="ChEBI" id="CHEBI:57540"/>
    </ligand>
</feature>
<dbReference type="InterPro" id="IPR016064">
    <property type="entry name" value="NAD/diacylglycerol_kinase_sf"/>
</dbReference>
<dbReference type="PANTHER" id="PTHR20275">
    <property type="entry name" value="NAD KINASE"/>
    <property type="match status" value="1"/>
</dbReference>
<proteinExistence type="inferred from homology"/>
<keyword evidence="6" id="KW-0067">ATP-binding</keyword>
<dbReference type="Pfam" id="PF01513">
    <property type="entry name" value="NAD_kinase"/>
    <property type="match status" value="1"/>
</dbReference>
<dbReference type="SUPFAM" id="SSF111331">
    <property type="entry name" value="NAD kinase/diacylglycerol kinase-like"/>
    <property type="match status" value="1"/>
</dbReference>
<dbReference type="InterPro" id="IPR002504">
    <property type="entry name" value="NADK"/>
</dbReference>
<feature type="binding site" evidence="6">
    <location>
        <position position="72"/>
    </location>
    <ligand>
        <name>NAD(+)</name>
        <dbReference type="ChEBI" id="CHEBI:57540"/>
    </ligand>
</feature>
<dbReference type="Gene3D" id="2.60.200.30">
    <property type="entry name" value="Probable inorganic polyphosphate/atp-NAD kinase, domain 2"/>
    <property type="match status" value="1"/>
</dbReference>
<keyword evidence="3 6" id="KW-0521">NADP</keyword>
<keyword evidence="6" id="KW-0547">Nucleotide-binding</keyword>
<feature type="binding site" evidence="6">
    <location>
        <begin position="142"/>
        <end position="143"/>
    </location>
    <ligand>
        <name>NAD(+)</name>
        <dbReference type="ChEBI" id="CHEBI:57540"/>
    </ligand>
</feature>
<comment type="caution">
    <text evidence="7">The sequence shown here is derived from an EMBL/GenBank/DDBJ whole genome shotgun (WGS) entry which is preliminary data.</text>
</comment>
<comment type="subcellular location">
    <subcellularLocation>
        <location evidence="6">Cytoplasm</location>
    </subcellularLocation>
</comment>
<feature type="binding site" evidence="6">
    <location>
        <position position="153"/>
    </location>
    <ligand>
        <name>NAD(+)</name>
        <dbReference type="ChEBI" id="CHEBI:57540"/>
    </ligand>
</feature>
<dbReference type="GO" id="GO:0046872">
    <property type="term" value="F:metal ion binding"/>
    <property type="evidence" value="ECO:0007669"/>
    <property type="project" value="UniProtKB-UniRule"/>
</dbReference>
<keyword evidence="6" id="KW-0963">Cytoplasm</keyword>
<comment type="caution">
    <text evidence="6">Lacks conserved residue(s) required for the propagation of feature annotation.</text>
</comment>
<dbReference type="GO" id="GO:0003951">
    <property type="term" value="F:NAD+ kinase activity"/>
    <property type="evidence" value="ECO:0007669"/>
    <property type="project" value="UniProtKB-UniRule"/>
</dbReference>
<keyword evidence="4 6" id="KW-0520">NAD</keyword>
<accession>A0A8J3AFU0</accession>
<reference evidence="7" key="1">
    <citation type="journal article" date="2014" name="Int. J. Syst. Evol. Microbiol.">
        <title>Complete genome sequence of Corynebacterium casei LMG S-19264T (=DSM 44701T), isolated from a smear-ripened cheese.</title>
        <authorList>
            <consortium name="US DOE Joint Genome Institute (JGI-PGF)"/>
            <person name="Walter F."/>
            <person name="Albersmeier A."/>
            <person name="Kalinowski J."/>
            <person name="Ruckert C."/>
        </authorList>
    </citation>
    <scope>NUCLEOTIDE SEQUENCE</scope>
    <source>
        <strain evidence="7">CCM 8606</strain>
    </source>
</reference>
<dbReference type="GO" id="GO:0006741">
    <property type="term" value="P:NADP+ biosynthetic process"/>
    <property type="evidence" value="ECO:0007669"/>
    <property type="project" value="UniProtKB-UniRule"/>
</dbReference>
<reference evidence="7" key="2">
    <citation type="submission" date="2020-09" db="EMBL/GenBank/DDBJ databases">
        <authorList>
            <person name="Sun Q."/>
            <person name="Sedlacek I."/>
        </authorList>
    </citation>
    <scope>NUCLEOTIDE SEQUENCE</scope>
    <source>
        <strain evidence="7">CCM 8606</strain>
    </source>
</reference>
<feature type="binding site" evidence="6">
    <location>
        <position position="207"/>
    </location>
    <ligand>
        <name>NAD(+)</name>
        <dbReference type="ChEBI" id="CHEBI:57540"/>
    </ligand>
</feature>
<dbReference type="GO" id="GO:0005737">
    <property type="term" value="C:cytoplasm"/>
    <property type="evidence" value="ECO:0007669"/>
    <property type="project" value="UniProtKB-SubCell"/>
</dbReference>
<organism evidence="7 8">
    <name type="scientific">Galliscardovia ingluviei</name>
    <dbReference type="NCBI Taxonomy" id="1769422"/>
    <lineage>
        <taxon>Bacteria</taxon>
        <taxon>Bacillati</taxon>
        <taxon>Actinomycetota</taxon>
        <taxon>Actinomycetes</taxon>
        <taxon>Bifidobacteriales</taxon>
        <taxon>Bifidobacteriaceae</taxon>
        <taxon>Galliscardovia</taxon>
    </lineage>
</organism>
<dbReference type="EC" id="2.7.1.23" evidence="6"/>
<name>A0A8J3AFU0_9BIFI</name>
<feature type="binding site" evidence="6">
    <location>
        <position position="172"/>
    </location>
    <ligand>
        <name>NAD(+)</name>
        <dbReference type="ChEBI" id="CHEBI:57540"/>
    </ligand>
</feature>
<keyword evidence="8" id="KW-1185">Reference proteome</keyword>
<comment type="cofactor">
    <cofactor evidence="6">
        <name>a divalent metal cation</name>
        <dbReference type="ChEBI" id="CHEBI:60240"/>
    </cofactor>
</comment>